<protein>
    <submittedName>
        <fullName evidence="2">Eukaryotic release factor 1</fullName>
    </submittedName>
</protein>
<dbReference type="Gene3D" id="3.30.960.10">
    <property type="entry name" value="eRF1 domain 1"/>
    <property type="match status" value="1"/>
</dbReference>
<gene>
    <name evidence="2" type="ORF">RFI_32697</name>
</gene>
<dbReference type="InterPro" id="IPR005140">
    <property type="entry name" value="eRF1_Pelota-like_N"/>
</dbReference>
<dbReference type="GO" id="GO:0003747">
    <property type="term" value="F:translation release factor activity"/>
    <property type="evidence" value="ECO:0007669"/>
    <property type="project" value="InterPro"/>
</dbReference>
<feature type="domain" description="eRF1/Pelota-like N-terminal" evidence="1">
    <location>
        <begin position="109"/>
        <end position="180"/>
    </location>
</feature>
<proteinExistence type="predicted"/>
<keyword evidence="3" id="KW-1185">Reference proteome</keyword>
<dbReference type="SUPFAM" id="SSF55481">
    <property type="entry name" value="N-terminal domain of eukaryotic peptide chain release factor subunit 1, ERF1"/>
    <property type="match status" value="1"/>
</dbReference>
<evidence type="ECO:0000259" key="1">
    <source>
        <dbReference type="Pfam" id="PF03463"/>
    </source>
</evidence>
<evidence type="ECO:0000313" key="3">
    <source>
        <dbReference type="Proteomes" id="UP000023152"/>
    </source>
</evidence>
<evidence type="ECO:0000313" key="2">
    <source>
        <dbReference type="EMBL" id="ETO04699.1"/>
    </source>
</evidence>
<sequence>MQQLRFASKPNRVRCIAIALRCRGKCSFDTYCVLEYLKEELQWQDFSRQDFEHIRYPSQKKIEWRILFLKNNQLKKMYKIFNVKNNYGKKSDDSNSSEHDTLVKQCKIKNLIKHLSQARGNRTSMISLVILPKDQISRVQKMLQDSINIKSRVNRLSGLSTITSARERLKLYNKVLKNETCIVWENLDLLRIQIKHPINNDEKKEIYLTPKELQHSNDFLKGHSTGLIWEIVQ</sequence>
<comment type="caution">
    <text evidence="2">The sequence shown here is derived from an EMBL/GenBank/DDBJ whole genome shotgun (WGS) entry which is preliminary data.</text>
</comment>
<name>X6LSR8_RETFI</name>
<dbReference type="InterPro" id="IPR024049">
    <property type="entry name" value="eRF1_1_sf"/>
</dbReference>
<dbReference type="EMBL" id="ASPP01029041">
    <property type="protein sequence ID" value="ETO04699.1"/>
    <property type="molecule type" value="Genomic_DNA"/>
</dbReference>
<organism evidence="2 3">
    <name type="scientific">Reticulomyxa filosa</name>
    <dbReference type="NCBI Taxonomy" id="46433"/>
    <lineage>
        <taxon>Eukaryota</taxon>
        <taxon>Sar</taxon>
        <taxon>Rhizaria</taxon>
        <taxon>Retaria</taxon>
        <taxon>Foraminifera</taxon>
        <taxon>Monothalamids</taxon>
        <taxon>Reticulomyxidae</taxon>
        <taxon>Reticulomyxa</taxon>
    </lineage>
</organism>
<dbReference type="InterPro" id="IPR004403">
    <property type="entry name" value="Peptide_chain-rel_eRF1/aRF1"/>
</dbReference>
<dbReference type="AlphaFoldDB" id="X6LSR8"/>
<reference evidence="2 3" key="1">
    <citation type="journal article" date="2013" name="Curr. Biol.">
        <title>The Genome of the Foraminiferan Reticulomyxa filosa.</title>
        <authorList>
            <person name="Glockner G."/>
            <person name="Hulsmann N."/>
            <person name="Schleicher M."/>
            <person name="Noegel A.A."/>
            <person name="Eichinger L."/>
            <person name="Gallinger C."/>
            <person name="Pawlowski J."/>
            <person name="Sierra R."/>
            <person name="Euteneuer U."/>
            <person name="Pillet L."/>
            <person name="Moustafa A."/>
            <person name="Platzer M."/>
            <person name="Groth M."/>
            <person name="Szafranski K."/>
            <person name="Schliwa M."/>
        </authorList>
    </citation>
    <scope>NUCLEOTIDE SEQUENCE [LARGE SCALE GENOMIC DNA]</scope>
</reference>
<dbReference type="PANTHER" id="PTHR10113">
    <property type="entry name" value="PEPTIDE CHAIN RELEASE FACTOR SUBUNIT 1"/>
    <property type="match status" value="1"/>
</dbReference>
<dbReference type="Pfam" id="PF03463">
    <property type="entry name" value="eRF1_1"/>
    <property type="match status" value="1"/>
</dbReference>
<accession>X6LSR8</accession>
<dbReference type="Proteomes" id="UP000023152">
    <property type="component" value="Unassembled WGS sequence"/>
</dbReference>